<protein>
    <recommendedName>
        <fullName evidence="4">Secreted protein</fullName>
    </recommendedName>
</protein>
<evidence type="ECO:0008006" key="4">
    <source>
        <dbReference type="Google" id="ProtNLM"/>
    </source>
</evidence>
<evidence type="ECO:0000313" key="2">
    <source>
        <dbReference type="EMBL" id="MDT0577188.1"/>
    </source>
</evidence>
<feature type="region of interest" description="Disordered" evidence="1">
    <location>
        <begin position="67"/>
        <end position="93"/>
    </location>
</feature>
<dbReference type="Proteomes" id="UP001259803">
    <property type="component" value="Unassembled WGS sequence"/>
</dbReference>
<name>A0ABU2ZME8_9SPHN</name>
<gene>
    <name evidence="2" type="ORF">RM533_13590</name>
</gene>
<comment type="caution">
    <text evidence="2">The sequence shown here is derived from an EMBL/GenBank/DDBJ whole genome shotgun (WGS) entry which is preliminary data.</text>
</comment>
<dbReference type="RefSeq" id="WP_311341762.1">
    <property type="nucleotide sequence ID" value="NZ_JAVRHS010000028.1"/>
</dbReference>
<accession>A0ABU2ZME8</accession>
<evidence type="ECO:0000256" key="1">
    <source>
        <dbReference type="SAM" id="MobiDB-lite"/>
    </source>
</evidence>
<organism evidence="2 3">
    <name type="scientific">Croceicoccus esteveae</name>
    <dbReference type="NCBI Taxonomy" id="3075597"/>
    <lineage>
        <taxon>Bacteria</taxon>
        <taxon>Pseudomonadati</taxon>
        <taxon>Pseudomonadota</taxon>
        <taxon>Alphaproteobacteria</taxon>
        <taxon>Sphingomonadales</taxon>
        <taxon>Erythrobacteraceae</taxon>
        <taxon>Croceicoccus</taxon>
    </lineage>
</organism>
<keyword evidence="3" id="KW-1185">Reference proteome</keyword>
<dbReference type="EMBL" id="JAVRHS010000028">
    <property type="protein sequence ID" value="MDT0577188.1"/>
    <property type="molecule type" value="Genomic_DNA"/>
</dbReference>
<proteinExistence type="predicted"/>
<evidence type="ECO:0000313" key="3">
    <source>
        <dbReference type="Proteomes" id="UP001259803"/>
    </source>
</evidence>
<sequence length="154" mass="17326">MVMLILVLPLLAQSFVRRGFRNGRPHMAGAQRGFVKMTAAHKVTAAPAKPGVQPAFASNVLCRHHPNRRGVDDDHNPGFLPARRKERFRPDNDQPDRCDGICRSYDPWIRLWLSCGIDQIGAALSPGVRHLDHRFDDAGLLLLRLGGSYRVQYH</sequence>
<reference evidence="2 3" key="1">
    <citation type="submission" date="2023-09" db="EMBL/GenBank/DDBJ databases">
        <authorList>
            <person name="Rey-Velasco X."/>
        </authorList>
    </citation>
    <scope>NUCLEOTIDE SEQUENCE [LARGE SCALE GENOMIC DNA]</scope>
    <source>
        <strain evidence="2 3">F390</strain>
    </source>
</reference>